<evidence type="ECO:0000313" key="1">
    <source>
        <dbReference type="EMBL" id="KAJ9124379.1"/>
    </source>
</evidence>
<keyword evidence="2" id="KW-1185">Reference proteome</keyword>
<dbReference type="EMBL" id="JASBWU010000002">
    <property type="protein sequence ID" value="KAJ9124379.1"/>
    <property type="molecule type" value="Genomic_DNA"/>
</dbReference>
<name>A0ACC2XLZ4_9TREE</name>
<dbReference type="Proteomes" id="UP001243375">
    <property type="component" value="Unassembled WGS sequence"/>
</dbReference>
<accession>A0ACC2XLZ4</accession>
<proteinExistence type="predicted"/>
<comment type="caution">
    <text evidence="1">The sequence shown here is derived from an EMBL/GenBank/DDBJ whole genome shotgun (WGS) entry which is preliminary data.</text>
</comment>
<sequence>MVPPVAGALVVGKRVGGGAKYQGKRWMVGGGYRTMVGIELDEQLVRPSLAMVTSRSSGVGGTALALTRTRSSRYSHSGVTDNEQQQQQIAGSTLPAKPAATSSDSTNTLLPTFTASHVLRLRLPIPLQTPFTAAELVETLHKHYQYGKRVGRSTTTSLAAGSVEENAYSFARMVDRAPGPVDEVARLSKAHKLGRTAFWDGRAVPTVATPDERAGEDIQGQVGRKGFRYTMRKAVSKAVGAVQGEREDTVEDDRANWVTPFTG</sequence>
<gene>
    <name evidence="1" type="ORF">QFC22_001179</name>
</gene>
<reference evidence="1" key="1">
    <citation type="submission" date="2023-04" db="EMBL/GenBank/DDBJ databases">
        <title>Draft Genome sequencing of Naganishia species isolated from polar environments using Oxford Nanopore Technology.</title>
        <authorList>
            <person name="Leo P."/>
            <person name="Venkateswaran K."/>
        </authorList>
    </citation>
    <scope>NUCLEOTIDE SEQUENCE</scope>
    <source>
        <strain evidence="1">MNA-CCFEE 5425</strain>
    </source>
</reference>
<organism evidence="1 2">
    <name type="scientific">Naganishia vaughanmartiniae</name>
    <dbReference type="NCBI Taxonomy" id="1424756"/>
    <lineage>
        <taxon>Eukaryota</taxon>
        <taxon>Fungi</taxon>
        <taxon>Dikarya</taxon>
        <taxon>Basidiomycota</taxon>
        <taxon>Agaricomycotina</taxon>
        <taxon>Tremellomycetes</taxon>
        <taxon>Filobasidiales</taxon>
        <taxon>Filobasidiaceae</taxon>
        <taxon>Naganishia</taxon>
    </lineage>
</organism>
<evidence type="ECO:0000313" key="2">
    <source>
        <dbReference type="Proteomes" id="UP001243375"/>
    </source>
</evidence>
<protein>
    <submittedName>
        <fullName evidence="1">Uncharacterized protein</fullName>
    </submittedName>
</protein>